<evidence type="ECO:0000313" key="3">
    <source>
        <dbReference type="Proteomes" id="UP001429357"/>
    </source>
</evidence>
<dbReference type="Pfam" id="PF05045">
    <property type="entry name" value="RgpF"/>
    <property type="match status" value="1"/>
</dbReference>
<proteinExistence type="predicted"/>
<keyword evidence="3" id="KW-1185">Reference proteome</keyword>
<dbReference type="InterPro" id="IPR001173">
    <property type="entry name" value="Glyco_trans_2-like"/>
</dbReference>
<name>A0ABV0F3X1_9ENTE</name>
<dbReference type="CDD" id="cd00761">
    <property type="entry name" value="Glyco_tranf_GTA_type"/>
    <property type="match status" value="1"/>
</dbReference>
<comment type="caution">
    <text evidence="2">The sequence shown here is derived from an EMBL/GenBank/DDBJ whole genome shotgun (WGS) entry which is preliminary data.</text>
</comment>
<reference evidence="3" key="1">
    <citation type="submission" date="2016-06" db="EMBL/GenBank/DDBJ databases">
        <title>Four novel species of enterococci isolated from chicken manure.</title>
        <authorList>
            <person name="Van Tyne D."/>
        </authorList>
    </citation>
    <scope>NUCLEOTIDE SEQUENCE [LARGE SCALE GENOMIC DNA]</scope>
    <source>
        <strain evidence="3">JM9A</strain>
    </source>
</reference>
<reference evidence="2 3" key="2">
    <citation type="submission" date="2024-02" db="EMBL/GenBank/DDBJ databases">
        <title>The Genome Sequence of Enterococcus diestrammenae JM9A.</title>
        <authorList>
            <person name="Earl A."/>
            <person name="Manson A."/>
            <person name="Gilmore M."/>
            <person name="Sanders J."/>
            <person name="Shea T."/>
            <person name="Howe W."/>
            <person name="Livny J."/>
            <person name="Cuomo C."/>
            <person name="Neafsey D."/>
            <person name="Birren B."/>
        </authorList>
    </citation>
    <scope>NUCLEOTIDE SEQUENCE [LARGE SCALE GENOMIC DNA]</scope>
    <source>
        <strain evidence="2 3">JM9A</strain>
    </source>
</reference>
<dbReference type="Gene3D" id="3.90.550.10">
    <property type="entry name" value="Spore Coat Polysaccharide Biosynthesis Protein SpsA, Chain A"/>
    <property type="match status" value="1"/>
</dbReference>
<feature type="domain" description="Glycosyltransferase 2-like" evidence="1">
    <location>
        <begin position="6"/>
        <end position="127"/>
    </location>
</feature>
<dbReference type="InterPro" id="IPR050834">
    <property type="entry name" value="Glycosyltransf_2"/>
</dbReference>
<dbReference type="PANTHER" id="PTHR43685:SF2">
    <property type="entry name" value="GLYCOSYLTRANSFERASE 2-LIKE DOMAIN-CONTAINING PROTEIN"/>
    <property type="match status" value="1"/>
</dbReference>
<dbReference type="Pfam" id="PF13692">
    <property type="entry name" value="Glyco_trans_1_4"/>
    <property type="match status" value="1"/>
</dbReference>
<evidence type="ECO:0000313" key="2">
    <source>
        <dbReference type="EMBL" id="MEO1781742.1"/>
    </source>
</evidence>
<dbReference type="InterPro" id="IPR029044">
    <property type="entry name" value="Nucleotide-diphossugar_trans"/>
</dbReference>
<dbReference type="SUPFAM" id="SSF53448">
    <property type="entry name" value="Nucleotide-diphospho-sugar transferases"/>
    <property type="match status" value="1"/>
</dbReference>
<dbReference type="Pfam" id="PF00535">
    <property type="entry name" value="Glycos_transf_2"/>
    <property type="match status" value="1"/>
</dbReference>
<dbReference type="RefSeq" id="WP_161868458.1">
    <property type="nucleotide sequence ID" value="NZ_MAEI02000001.1"/>
</dbReference>
<protein>
    <recommendedName>
        <fullName evidence="1">Glycosyltransferase 2-like domain-containing protein</fullName>
    </recommendedName>
</protein>
<evidence type="ECO:0000259" key="1">
    <source>
        <dbReference type="Pfam" id="PF00535"/>
    </source>
</evidence>
<dbReference type="Gene3D" id="3.40.50.2000">
    <property type="entry name" value="Glycogen Phosphorylase B"/>
    <property type="match status" value="1"/>
</dbReference>
<accession>A0ABV0F3X1</accession>
<dbReference type="Proteomes" id="UP001429357">
    <property type="component" value="Unassembled WGS sequence"/>
</dbReference>
<sequence length="996" mass="114153">MEPTVSVIVTCYNHERYIKQCLLSIFHQSYSNIALTVIDDGSQDTSAAIIQEVLGGSPFSDTAFLRQENAGVCVARNRGLEAASGDFVLFVDSDNYLPTDYIEKIVNHAQERQADIVYGNLWDFTENQPYVKSRPFQLTALLENNYIDNCSLLRRSKIGEARYDLALNRKFLEDWDFLLNLILNQQMVASYAEDVRLNYRILADSTSRRDNHTQRAAFYDVYFYILAKHVSHYSDEVFQAITNNTMILEDRLGDLTDHLAKLTNYIQVLENGPEDYQARMRRLTSEVAILQREKEELLHSRSYRLGNGLIRPLKGGVRLVRNPRLAKPLVKRVLAKGKRTLKKLPAPTRYLYRPYRWLQRKENNYLNPKRQLIYVIYEDQPALQTYKKLFLASLAPLCQEVLIVVNGRLDSADIQELENYGEVFCRENSGYDTAAFRAGLLKLGRERLEAWDQLLLVNDTNIGPFADFEKTFKKMAAKRLDFWGISYGEEQPDITGVNPYGYIPLHLQSYFLVIEKSLLQSDSFWQYWQQLTDTDSREKAIGYHETVFTRHFTDLGFKSAALLDHNGDSAMYIHPLTMVKKGIPLVKFSAFTNDSDDKFLWQGLKRKSEIPALLRYIKEETTFPMTVIEEVQAVIKKKDQRREVLIIDGVENRIPQCTRYRVLNKAQQLRSLGYPVKVVDQSQFRLSDAQQAQVIIIYRCSITPLLTELVSVAHHFGRNVLYDIDDLVIDPKYTDQLAYTKGLSPSAKADYDENVRSYGEMLALCDGAITTTARLQTELSHYRTPVLMNRNLASAELVTLSEGVEHQYPAQDEKVRIGYFSGSITHNENFELVKPALVKLMGEIPTVELHIVGYLELPPELQPFHDRIVTHDYVQWEQLPALISQVDINLAPLTNTVFNQAKSEIKWLEAALVKVPTCASRLGAFEEMVFDGVTGILVSDDQWEASLRELITNPEKRQQIAEAAYKKVTADCVTTDHTDELTAFVKAAFATEREDK</sequence>
<gene>
    <name evidence="2" type="ORF">BAU18_001330</name>
</gene>
<dbReference type="SUPFAM" id="SSF53756">
    <property type="entry name" value="UDP-Glycosyltransferase/glycogen phosphorylase"/>
    <property type="match status" value="1"/>
</dbReference>
<dbReference type="PANTHER" id="PTHR43685">
    <property type="entry name" value="GLYCOSYLTRANSFERASE"/>
    <property type="match status" value="1"/>
</dbReference>
<dbReference type="EMBL" id="MAEI02000001">
    <property type="protein sequence ID" value="MEO1781742.1"/>
    <property type="molecule type" value="Genomic_DNA"/>
</dbReference>
<organism evidence="2 3">
    <name type="scientific">Enterococcus diestrammenae</name>
    <dbReference type="NCBI Taxonomy" id="1155073"/>
    <lineage>
        <taxon>Bacteria</taxon>
        <taxon>Bacillati</taxon>
        <taxon>Bacillota</taxon>
        <taxon>Bacilli</taxon>
        <taxon>Lactobacillales</taxon>
        <taxon>Enterococcaceae</taxon>
        <taxon>Enterococcus</taxon>
    </lineage>
</organism>
<dbReference type="InterPro" id="IPR007739">
    <property type="entry name" value="RgpF"/>
</dbReference>